<dbReference type="GO" id="GO:0004386">
    <property type="term" value="F:helicase activity"/>
    <property type="evidence" value="ECO:0007669"/>
    <property type="project" value="UniProtKB-KW"/>
</dbReference>
<dbReference type="InterPro" id="IPR001650">
    <property type="entry name" value="Helicase_C-like"/>
</dbReference>
<dbReference type="Gene3D" id="3.40.50.300">
    <property type="entry name" value="P-loop containing nucleotide triphosphate hydrolases"/>
    <property type="match status" value="2"/>
</dbReference>
<feature type="region of interest" description="Disordered" evidence="6">
    <location>
        <begin position="766"/>
        <end position="797"/>
    </location>
</feature>
<feature type="region of interest" description="Disordered" evidence="6">
    <location>
        <begin position="1151"/>
        <end position="1176"/>
    </location>
</feature>
<dbReference type="PANTHER" id="PTHR18934">
    <property type="entry name" value="ATP-DEPENDENT RNA HELICASE"/>
    <property type="match status" value="1"/>
</dbReference>
<feature type="region of interest" description="Disordered" evidence="6">
    <location>
        <begin position="55"/>
        <end position="105"/>
    </location>
</feature>
<dbReference type="Gene3D" id="1.20.120.1080">
    <property type="match status" value="1"/>
</dbReference>
<feature type="region of interest" description="Disordered" evidence="6">
    <location>
        <begin position="1778"/>
        <end position="1841"/>
    </location>
</feature>
<feature type="compositionally biased region" description="Acidic residues" evidence="6">
    <location>
        <begin position="85"/>
        <end position="103"/>
    </location>
</feature>
<dbReference type="PROSITE" id="PS51194">
    <property type="entry name" value="HELICASE_CTER"/>
    <property type="match status" value="1"/>
</dbReference>
<dbReference type="FunFam" id="3.30.420.40:FF:000232">
    <property type="entry name" value="Actin-related protein 8"/>
    <property type="match status" value="1"/>
</dbReference>
<dbReference type="InterPro" id="IPR002464">
    <property type="entry name" value="DNA/RNA_helicase_DEAH_CS"/>
</dbReference>
<keyword evidence="10" id="KW-1185">Reference proteome</keyword>
<evidence type="ECO:0000256" key="3">
    <source>
        <dbReference type="ARBA" id="ARBA00022806"/>
    </source>
</evidence>
<dbReference type="Pfam" id="PF00022">
    <property type="entry name" value="Actin"/>
    <property type="match status" value="2"/>
</dbReference>
<feature type="region of interest" description="Disordered" evidence="6">
    <location>
        <begin position="140"/>
        <end position="173"/>
    </location>
</feature>
<dbReference type="GO" id="GO:0005524">
    <property type="term" value="F:ATP binding"/>
    <property type="evidence" value="ECO:0007669"/>
    <property type="project" value="UniProtKB-KW"/>
</dbReference>
<name>A0AAV9QMG0_9PEZI</name>
<dbReference type="SMART" id="SM00490">
    <property type="entry name" value="HELICc"/>
    <property type="match status" value="1"/>
</dbReference>
<dbReference type="InterPro" id="IPR043129">
    <property type="entry name" value="ATPase_NBD"/>
</dbReference>
<organism evidence="9 10">
    <name type="scientific">Vermiconidia calcicola</name>
    <dbReference type="NCBI Taxonomy" id="1690605"/>
    <lineage>
        <taxon>Eukaryota</taxon>
        <taxon>Fungi</taxon>
        <taxon>Dikarya</taxon>
        <taxon>Ascomycota</taxon>
        <taxon>Pezizomycotina</taxon>
        <taxon>Dothideomycetes</taxon>
        <taxon>Dothideomycetidae</taxon>
        <taxon>Mycosphaerellales</taxon>
        <taxon>Extremaceae</taxon>
        <taxon>Vermiconidia</taxon>
    </lineage>
</organism>
<dbReference type="GO" id="GO:1990904">
    <property type="term" value="C:ribonucleoprotein complex"/>
    <property type="evidence" value="ECO:0007669"/>
    <property type="project" value="UniProtKB-ARBA"/>
</dbReference>
<evidence type="ECO:0000256" key="6">
    <source>
        <dbReference type="SAM" id="MobiDB-lite"/>
    </source>
</evidence>
<dbReference type="CDD" id="cd17917">
    <property type="entry name" value="DEXHc_RHA-like"/>
    <property type="match status" value="1"/>
</dbReference>
<feature type="compositionally biased region" description="Polar residues" evidence="6">
    <location>
        <begin position="567"/>
        <end position="576"/>
    </location>
</feature>
<keyword evidence="3" id="KW-0347">Helicase</keyword>
<feature type="compositionally biased region" description="Basic and acidic residues" evidence="6">
    <location>
        <begin position="1816"/>
        <end position="1825"/>
    </location>
</feature>
<evidence type="ECO:0000313" key="9">
    <source>
        <dbReference type="EMBL" id="KAK5543853.1"/>
    </source>
</evidence>
<feature type="compositionally biased region" description="Acidic residues" evidence="6">
    <location>
        <begin position="1826"/>
        <end position="1841"/>
    </location>
</feature>
<dbReference type="Gene3D" id="3.30.420.40">
    <property type="match status" value="4"/>
</dbReference>
<evidence type="ECO:0000259" key="8">
    <source>
        <dbReference type="PROSITE" id="PS51194"/>
    </source>
</evidence>
<dbReference type="SMART" id="SM00268">
    <property type="entry name" value="ACTIN"/>
    <property type="match status" value="1"/>
</dbReference>
<dbReference type="SMART" id="SM00847">
    <property type="entry name" value="HA2"/>
    <property type="match status" value="1"/>
</dbReference>
<evidence type="ECO:0000259" key="7">
    <source>
        <dbReference type="PROSITE" id="PS51192"/>
    </source>
</evidence>
<dbReference type="SUPFAM" id="SSF52540">
    <property type="entry name" value="P-loop containing nucleoside triphosphate hydrolases"/>
    <property type="match status" value="1"/>
</dbReference>
<dbReference type="GO" id="GO:0003723">
    <property type="term" value="F:RNA binding"/>
    <property type="evidence" value="ECO:0007669"/>
    <property type="project" value="TreeGrafter"/>
</dbReference>
<dbReference type="PROSITE" id="PS00690">
    <property type="entry name" value="DEAH_ATP_HELICASE"/>
    <property type="match status" value="1"/>
</dbReference>
<proteinExistence type="inferred from homology"/>
<dbReference type="InterPro" id="IPR014001">
    <property type="entry name" value="Helicase_ATP-bd"/>
</dbReference>
<dbReference type="InterPro" id="IPR027417">
    <property type="entry name" value="P-loop_NTPase"/>
</dbReference>
<evidence type="ECO:0000256" key="4">
    <source>
        <dbReference type="ARBA" id="ARBA00022840"/>
    </source>
</evidence>
<feature type="region of interest" description="Disordered" evidence="6">
    <location>
        <begin position="529"/>
        <end position="612"/>
    </location>
</feature>
<sequence>MVGKKSGKALLREEGLERTDNNMDLTSWPQIIPINQKNYYTDYLKRDEQILAVRSQQEEARNKMVKQHKDRDRALAQGNPVGADGDIEMEDGEDEDEEAEDEGSSGAKTIVIHIGSQNLRVGLANDALPKTVPMVIARRAPMSESEENDGQPAPKRAKLDNGLPPPEPEKRFGEDFQKKFSGMSNDLKVRMRMNKRKVLPQSRDMVTSYNRRNTYETITEHNDTMRIEWTETTGSVKDAPEYITGKAALRIPDQSTPRYRLYWPIRLGWINEADYSSRRFLYEDIRLILEDAIKSQLELKMRTRDEWGQYSCVIVIPDYYERTYVTSMLDMAISEFGFGRVCFLQESLAASFGAGFTTSCIVDIGAQKTSITCVEDGMVIENSRVNLKYGGRDITEAFVKMVIYNHFPYSELNLNRRYDFQLAEELKQKFCTMNEADISVQLYDFHLRAPGQDTRKYTFKIYDEVILAPLGMFKPQIFEETGKLKGRRKLVDKSYDIYDSKPNDPSSSAQAEILTAIAPEEVLNSNTKINLKTNGITNGTTNGTKDETHNDSRRPSFSNIKDMDATPQPSAASSPVRQLDGTPQPEDGEGAAPREEKPKVEEEVEEPLSIERRDDILPIYPLPNAIVTSITHAAKNSPQKTSDLLSSIMLTGGTSIIPGLPGHLEDTLKGILPGYSKDILISRPPRELDPQVVAWKGGAVFGRMSRTNDSWVNPFLYERLGERILAHKLMWAWDQKLSTSLGSVSLPAPNVKQQSEGGTILANTSVTSAASERHADTEKDFENHQEAETEHDPTEVSTTKFYTVRPSRLFTVKLPDENILSSVKALKLARARSLPEQDVALDPFNLPLPEPRAYSHRQRRDYPLAAKMMLDLRRKRIQAEGNEILRRRYSLPLFDSRRTRATLMQTIDGKDVTIVLAKTGSGKTTQIPQLILDTAIERKEGPVTRILCAEPRRIAATSTARRVAFERGEPLGESVGYHIRNDSELPRQKGSITYCTIGILLHRLLTQGWQMLQGYSHIILDEVHERDAQLDLVLSLVRRHLDSLKASRLAYPKVILMSATIDPSSFIDYFVQPGSSDALTAASFEVEGSGYPVETHYLPDILTEISAKGELHPTMQALLQGKSRNSRSSAGYIKEELAFAALDDKGSKLEVGSKEQNAHKAQPSLKADAQAEAPDKSTTNTYQGLVMAVIAHISSTKPEGDILVFLPGKLDIDTIYDLLIETRPLDLNFEDESKFKLFKLHSTLRDTNDNVFMKVTNGCRRIILATNIAEASITLPEVVYVVDPGKSRTSFFDPITSKRSLPFQWISKTNAIQRRGRAGRVRPGHYYALFTEKRYETFLPMARPKITVSNLVDVVLSLAAHPHHGSPGEYDDPREFLRGMLDPPSEDAIEAAYRDLQVLEALDGNGRITRLGYLLAEMNIHAPYGKGVLLGALFGCLEPMLILACHDFNHPLIHNPELSINEVRESKRHFDRDLESDLPVLIEAFRAYHAAYQADDQPMLDQLRQERSIKHSAYLEMIMTSKAIHEALVKFGILRRIPSVFEALPTSLNFNRDNMILVKALAVNSVSAELAAWDAEKHQWTLNVPNLAFSSRASINYDKSSQTRRKKRKYRVDGRLMAYAWKSSNDESSGGEVWLEHSSMVTPLMMILFSRSATLESPQIIRLNDWLRFQFEVETIDATLAAHSARVLIETRKMLDRFITRTWLRILPNNVSRRARSQDSIVTLGLRISRTRGQMAAAITKMLEADNQFWQTYRAKRRAKIDAEEAQLAEDARILAGGGSEATQDGSALAVEGSEKPPDAVDEESYIGFGIQEATESDRESHTADEDQGQDEEEDSITSGI</sequence>
<evidence type="ECO:0000256" key="1">
    <source>
        <dbReference type="ARBA" id="ARBA00022741"/>
    </source>
</evidence>
<dbReference type="InterPro" id="IPR011545">
    <property type="entry name" value="DEAD/DEAH_box_helicase_dom"/>
</dbReference>
<feature type="compositionally biased region" description="Basic and acidic residues" evidence="6">
    <location>
        <begin position="56"/>
        <end position="74"/>
    </location>
</feature>
<reference evidence="9 10" key="1">
    <citation type="submission" date="2023-06" db="EMBL/GenBank/DDBJ databases">
        <title>Black Yeasts Isolated from many extreme environments.</title>
        <authorList>
            <person name="Coleine C."/>
            <person name="Stajich J.E."/>
            <person name="Selbmann L."/>
        </authorList>
    </citation>
    <scope>NUCLEOTIDE SEQUENCE [LARGE SCALE GENOMIC DNA]</scope>
    <source>
        <strain evidence="9 10">CCFEE 5887</strain>
    </source>
</reference>
<dbReference type="Pfam" id="PF00271">
    <property type="entry name" value="Helicase_C"/>
    <property type="match status" value="1"/>
</dbReference>
<dbReference type="CDD" id="cd10206">
    <property type="entry name" value="ASKHA_NBD_Arp8-like"/>
    <property type="match status" value="1"/>
</dbReference>
<feature type="compositionally biased region" description="Low complexity" evidence="6">
    <location>
        <begin position="533"/>
        <end position="543"/>
    </location>
</feature>
<evidence type="ECO:0000313" key="10">
    <source>
        <dbReference type="Proteomes" id="UP001345827"/>
    </source>
</evidence>
<dbReference type="SUPFAM" id="SSF53067">
    <property type="entry name" value="Actin-like ATPase domain"/>
    <property type="match status" value="2"/>
</dbReference>
<feature type="compositionally biased region" description="Basic and acidic residues" evidence="6">
    <location>
        <begin position="771"/>
        <end position="794"/>
    </location>
</feature>
<feature type="compositionally biased region" description="Basic and acidic residues" evidence="6">
    <location>
        <begin position="592"/>
        <end position="601"/>
    </location>
</feature>
<feature type="domain" description="Helicase ATP-binding" evidence="7">
    <location>
        <begin position="904"/>
        <end position="1079"/>
    </location>
</feature>
<dbReference type="SMART" id="SM00487">
    <property type="entry name" value="DEXDc"/>
    <property type="match status" value="1"/>
</dbReference>
<gene>
    <name evidence="9" type="primary">ARP8</name>
    <name evidence="9" type="ORF">LTR25_001468</name>
</gene>
<keyword evidence="2" id="KW-0378">Hydrolase</keyword>
<dbReference type="GO" id="GO:0016787">
    <property type="term" value="F:hydrolase activity"/>
    <property type="evidence" value="ECO:0007669"/>
    <property type="project" value="UniProtKB-KW"/>
</dbReference>
<keyword evidence="4" id="KW-0067">ATP-binding</keyword>
<dbReference type="Gene3D" id="3.90.640.10">
    <property type="entry name" value="Actin, Chain A, domain 4"/>
    <property type="match status" value="1"/>
</dbReference>
<evidence type="ECO:0000256" key="2">
    <source>
        <dbReference type="ARBA" id="ARBA00022801"/>
    </source>
</evidence>
<keyword evidence="1" id="KW-0547">Nucleotide-binding</keyword>
<feature type="domain" description="Helicase C-terminal" evidence="8">
    <location>
        <begin position="1188"/>
        <end position="1359"/>
    </location>
</feature>
<dbReference type="Pfam" id="PF00270">
    <property type="entry name" value="DEAD"/>
    <property type="match status" value="1"/>
</dbReference>
<evidence type="ECO:0000256" key="5">
    <source>
        <dbReference type="RuleBase" id="RU000487"/>
    </source>
</evidence>
<dbReference type="Proteomes" id="UP001345827">
    <property type="component" value="Unassembled WGS sequence"/>
</dbReference>
<dbReference type="InterPro" id="IPR007502">
    <property type="entry name" value="Helicase-assoc_dom"/>
</dbReference>
<dbReference type="PANTHER" id="PTHR18934:SF119">
    <property type="entry name" value="ATP-DEPENDENT RNA HELICASE A"/>
    <property type="match status" value="1"/>
</dbReference>
<dbReference type="CDD" id="cd18791">
    <property type="entry name" value="SF2_C_RHA"/>
    <property type="match status" value="1"/>
</dbReference>
<dbReference type="PROSITE" id="PS51192">
    <property type="entry name" value="HELICASE_ATP_BIND_1"/>
    <property type="match status" value="1"/>
</dbReference>
<feature type="compositionally biased region" description="Basic and acidic residues" evidence="6">
    <location>
        <begin position="544"/>
        <end position="554"/>
    </location>
</feature>
<dbReference type="EMBL" id="JAXLQG010000002">
    <property type="protein sequence ID" value="KAK5543853.1"/>
    <property type="molecule type" value="Genomic_DNA"/>
</dbReference>
<accession>A0AAV9QMG0</accession>
<protein>
    <submittedName>
        <fullName evidence="9">Actin-like protein arp8</fullName>
    </submittedName>
</protein>
<comment type="similarity">
    <text evidence="5">Belongs to the actin family.</text>
</comment>
<dbReference type="InterPro" id="IPR004000">
    <property type="entry name" value="Actin"/>
</dbReference>
<comment type="caution">
    <text evidence="9">The sequence shown here is derived from an EMBL/GenBank/DDBJ whole genome shotgun (WGS) entry which is preliminary data.</text>
</comment>